<feature type="transmembrane region" description="Helical" evidence="1">
    <location>
        <begin position="60"/>
        <end position="79"/>
    </location>
</feature>
<reference evidence="3 4" key="1">
    <citation type="journal article" date="2017" name="Genome Announc.">
        <title>Draft Genome Sequence of a Sporulating and Motile Strain of Lachnotalea glycerini Isolated from Water in Quebec City, Canada.</title>
        <authorList>
            <person name="Maheux A.F."/>
            <person name="Boudreau D.K."/>
            <person name="Berube E."/>
            <person name="Boissinot M."/>
            <person name="Raymond F."/>
            <person name="Brodeur S."/>
            <person name="Corbeil J."/>
            <person name="Isabel S."/>
            <person name="Omar R.F."/>
            <person name="Bergeron M.G."/>
        </authorList>
    </citation>
    <scope>NUCLEOTIDE SEQUENCE [LARGE SCALE GENOMIC DNA]</scope>
    <source>
        <strain evidence="3 4">CCRI-19302</strain>
    </source>
</reference>
<evidence type="ECO:0008006" key="6">
    <source>
        <dbReference type="Google" id="ProtNLM"/>
    </source>
</evidence>
<evidence type="ECO:0000313" key="5">
    <source>
        <dbReference type="Proteomes" id="UP000247523"/>
    </source>
</evidence>
<dbReference type="OrthoDB" id="2050999at2"/>
<dbReference type="RefSeq" id="WP_110289933.1">
    <property type="nucleotide sequence ID" value="NZ_NOKA02000002.1"/>
</dbReference>
<dbReference type="EMBL" id="NOKA02000002">
    <property type="protein sequence ID" value="RDY32724.1"/>
    <property type="molecule type" value="Genomic_DNA"/>
</dbReference>
<name>A0A318EV97_9FIRM</name>
<evidence type="ECO:0000256" key="1">
    <source>
        <dbReference type="SAM" id="Phobius"/>
    </source>
</evidence>
<sequence length="115" mass="13109">MEFGGLIDVIILACGSYMLYSAYLMKTKGELKAGWLVSKNINLEKSKDIPGYIHYMYPKVLVFSICTIFYGMIGVYSTYINTLGLIQTITFFTFFIIVIWFAYVSTKASKNYLSV</sequence>
<keyword evidence="1" id="KW-0472">Membrane</keyword>
<dbReference type="EMBL" id="QICS01000001">
    <property type="protein sequence ID" value="PXV95403.1"/>
    <property type="molecule type" value="Genomic_DNA"/>
</dbReference>
<protein>
    <recommendedName>
        <fullName evidence="6">DUF3784 domain-containing protein</fullName>
    </recommendedName>
</protein>
<reference evidence="3" key="3">
    <citation type="submission" date="2018-07" db="EMBL/GenBank/DDBJ databases">
        <authorList>
            <person name="Quirk P.G."/>
            <person name="Krulwich T.A."/>
        </authorList>
    </citation>
    <scope>NUCLEOTIDE SEQUENCE</scope>
    <source>
        <strain evidence="3">CCRI-19302</strain>
    </source>
</reference>
<evidence type="ECO:0000313" key="4">
    <source>
        <dbReference type="Proteomes" id="UP000216411"/>
    </source>
</evidence>
<accession>A0A318EV97</accession>
<evidence type="ECO:0000313" key="2">
    <source>
        <dbReference type="EMBL" id="PXV95403.1"/>
    </source>
</evidence>
<keyword evidence="1" id="KW-1133">Transmembrane helix</keyword>
<keyword evidence="1" id="KW-0812">Transmembrane</keyword>
<reference evidence="2 5" key="2">
    <citation type="submission" date="2018-05" db="EMBL/GenBank/DDBJ databases">
        <title>Genomic Encyclopedia of Type Strains, Phase IV (KMG-IV): sequencing the most valuable type-strain genomes for metagenomic binning, comparative biology and taxonomic classification.</title>
        <authorList>
            <person name="Goeker M."/>
        </authorList>
    </citation>
    <scope>NUCLEOTIDE SEQUENCE [LARGE SCALE GENOMIC DNA]</scope>
    <source>
        <strain evidence="2 5">DSM 28816</strain>
    </source>
</reference>
<dbReference type="Proteomes" id="UP000216411">
    <property type="component" value="Unassembled WGS sequence"/>
</dbReference>
<dbReference type="AlphaFoldDB" id="A0A318EV97"/>
<proteinExistence type="predicted"/>
<keyword evidence="4" id="KW-1185">Reference proteome</keyword>
<organism evidence="2 5">
    <name type="scientific">Lachnotalea glycerini</name>
    <dbReference type="NCBI Taxonomy" id="1763509"/>
    <lineage>
        <taxon>Bacteria</taxon>
        <taxon>Bacillati</taxon>
        <taxon>Bacillota</taxon>
        <taxon>Clostridia</taxon>
        <taxon>Lachnospirales</taxon>
        <taxon>Lachnospiraceae</taxon>
        <taxon>Lachnotalea</taxon>
    </lineage>
</organism>
<feature type="transmembrane region" description="Helical" evidence="1">
    <location>
        <begin position="85"/>
        <end position="104"/>
    </location>
</feature>
<comment type="caution">
    <text evidence="2">The sequence shown here is derived from an EMBL/GenBank/DDBJ whole genome shotgun (WGS) entry which is preliminary data.</text>
</comment>
<evidence type="ECO:0000313" key="3">
    <source>
        <dbReference type="EMBL" id="RDY32724.1"/>
    </source>
</evidence>
<dbReference type="Proteomes" id="UP000247523">
    <property type="component" value="Unassembled WGS sequence"/>
</dbReference>
<feature type="transmembrane region" description="Helical" evidence="1">
    <location>
        <begin position="6"/>
        <end position="25"/>
    </location>
</feature>
<gene>
    <name evidence="2" type="ORF">C8E03_10132</name>
    <name evidence="3" type="ORF">CG710_001975</name>
</gene>